<evidence type="ECO:0000313" key="2">
    <source>
        <dbReference type="EMBL" id="KAJ4972471.1"/>
    </source>
</evidence>
<reference evidence="2" key="1">
    <citation type="journal article" date="2023" name="Plant J.">
        <title>The genome of the king protea, Protea cynaroides.</title>
        <authorList>
            <person name="Chang J."/>
            <person name="Duong T.A."/>
            <person name="Schoeman C."/>
            <person name="Ma X."/>
            <person name="Roodt D."/>
            <person name="Barker N."/>
            <person name="Li Z."/>
            <person name="Van de Peer Y."/>
            <person name="Mizrachi E."/>
        </authorList>
    </citation>
    <scope>NUCLEOTIDE SEQUENCE</scope>
    <source>
        <tissue evidence="2">Young leaves</tissue>
    </source>
</reference>
<evidence type="ECO:0000259" key="1">
    <source>
        <dbReference type="Pfam" id="PF05699"/>
    </source>
</evidence>
<proteinExistence type="predicted"/>
<dbReference type="SUPFAM" id="SSF53098">
    <property type="entry name" value="Ribonuclease H-like"/>
    <property type="match status" value="1"/>
</dbReference>
<dbReference type="EMBL" id="JAMYWD010000004">
    <property type="protein sequence ID" value="KAJ4972471.1"/>
    <property type="molecule type" value="Genomic_DNA"/>
</dbReference>
<dbReference type="PANTHER" id="PTHR23272:SF184">
    <property type="entry name" value="OS03G0311250 PROTEIN"/>
    <property type="match status" value="1"/>
</dbReference>
<keyword evidence="3" id="KW-1185">Reference proteome</keyword>
<comment type="caution">
    <text evidence="2">The sequence shown here is derived from an EMBL/GenBank/DDBJ whole genome shotgun (WGS) entry which is preliminary data.</text>
</comment>
<dbReference type="Proteomes" id="UP001141806">
    <property type="component" value="Unassembled WGS sequence"/>
</dbReference>
<accession>A0A9Q0KLL6</accession>
<organism evidence="2 3">
    <name type="scientific">Protea cynaroides</name>
    <dbReference type="NCBI Taxonomy" id="273540"/>
    <lineage>
        <taxon>Eukaryota</taxon>
        <taxon>Viridiplantae</taxon>
        <taxon>Streptophyta</taxon>
        <taxon>Embryophyta</taxon>
        <taxon>Tracheophyta</taxon>
        <taxon>Spermatophyta</taxon>
        <taxon>Magnoliopsida</taxon>
        <taxon>Proteales</taxon>
        <taxon>Proteaceae</taxon>
        <taxon>Protea</taxon>
    </lineage>
</organism>
<dbReference type="PANTHER" id="PTHR23272">
    <property type="entry name" value="BED FINGER-RELATED"/>
    <property type="match status" value="1"/>
</dbReference>
<dbReference type="InterPro" id="IPR008906">
    <property type="entry name" value="HATC_C_dom"/>
</dbReference>
<name>A0A9Q0KLL6_9MAGN</name>
<dbReference type="AlphaFoldDB" id="A0A9Q0KLL6"/>
<sequence>MLISMVEINNTFVGLLEAESLHSSQIGVTLDRATLLRLQQRRCLLSLSACPLWRTGRLEKNLPTNSPSTRLNDPRCRVLSPVKADESVKLPLVLLSIGETACVEILQETGGMATPLNELTTGDIMEGVGTPNVDDLSDDGPLIMPPDSVEAVIRLFTAYKTMDAAGIEASTPSFSYTGPAELEEFSTFDSAMLIDRYGKSQLDYYLEEPKLPFDDKYRQFDVLAYWRQNGSKYPDVARMAKDVLSIPVSTVASESAFSAGGRVIDKYRSKLLPSNAEALICLRDWMFDIDFRAMALGNVLITDDLPMPANLVASTVPPSSFAATLMAND</sequence>
<feature type="domain" description="HAT C-terminal dimerisation" evidence="1">
    <location>
        <begin position="202"/>
        <end position="286"/>
    </location>
</feature>
<dbReference type="InterPro" id="IPR012337">
    <property type="entry name" value="RNaseH-like_sf"/>
</dbReference>
<dbReference type="Pfam" id="PF05699">
    <property type="entry name" value="Dimer_Tnp_hAT"/>
    <property type="match status" value="1"/>
</dbReference>
<dbReference type="OrthoDB" id="1301613at2759"/>
<gene>
    <name evidence="2" type="ORF">NE237_005645</name>
</gene>
<protein>
    <recommendedName>
        <fullName evidence="1">HAT C-terminal dimerisation domain-containing protein</fullName>
    </recommendedName>
</protein>
<dbReference type="GO" id="GO:0046983">
    <property type="term" value="F:protein dimerization activity"/>
    <property type="evidence" value="ECO:0007669"/>
    <property type="project" value="InterPro"/>
</dbReference>
<evidence type="ECO:0000313" key="3">
    <source>
        <dbReference type="Proteomes" id="UP001141806"/>
    </source>
</evidence>